<dbReference type="PANTHER" id="PTHR42850">
    <property type="entry name" value="METALLOPHOSPHOESTERASE"/>
    <property type="match status" value="1"/>
</dbReference>
<dbReference type="Gene3D" id="3.60.21.10">
    <property type="match status" value="1"/>
</dbReference>
<dbReference type="PANTHER" id="PTHR42850:SF4">
    <property type="entry name" value="ZINC-DEPENDENT ENDOPOLYPHOSPHATASE"/>
    <property type="match status" value="1"/>
</dbReference>
<dbReference type="InterPro" id="IPR050126">
    <property type="entry name" value="Ap4A_hydrolase"/>
</dbReference>
<name>A0ABQ6MT99_9STRA</name>
<comment type="caution">
    <text evidence="2">The sequence shown here is derived from an EMBL/GenBank/DDBJ whole genome shotgun (WGS) entry which is preliminary data.</text>
</comment>
<sequence length="254" mass="27545">MRPPSERLHAVLLEAPPPEYYLIGDVHGCLAEFLSLLSLLASRSSPPLPPEELHRRLVLCGDLVNKGPSSLAVLRYCRRSGILCVRGNHDDAALRARGRGRGARGERYAWVGGMSAEDEAWLRSLPCTIRIPARGTLVVHAGLVPGRRLGEATKHEMTTVREVVRRGDGSYASVQHPREGGGEGRAWAELYGGEHGRVVFGHDARRGLQRTEHAVGLDTGCVYGGRLSCLVLPGDEVVSVAAEKAWAEKGEGRK</sequence>
<dbReference type="EMBL" id="BRYB01003173">
    <property type="protein sequence ID" value="GMI31983.1"/>
    <property type="molecule type" value="Genomic_DNA"/>
</dbReference>
<gene>
    <name evidence="2" type="ORF">TeGR_g14097</name>
</gene>
<evidence type="ECO:0000313" key="3">
    <source>
        <dbReference type="Proteomes" id="UP001165060"/>
    </source>
</evidence>
<dbReference type="InterPro" id="IPR029052">
    <property type="entry name" value="Metallo-depent_PP-like"/>
</dbReference>
<proteinExistence type="predicted"/>
<dbReference type="SUPFAM" id="SSF56300">
    <property type="entry name" value="Metallo-dependent phosphatases"/>
    <property type="match status" value="1"/>
</dbReference>
<accession>A0ABQ6MT99</accession>
<dbReference type="Proteomes" id="UP001165060">
    <property type="component" value="Unassembled WGS sequence"/>
</dbReference>
<keyword evidence="3" id="KW-1185">Reference proteome</keyword>
<dbReference type="InterPro" id="IPR004843">
    <property type="entry name" value="Calcineurin-like_PHP"/>
</dbReference>
<protein>
    <recommendedName>
        <fullName evidence="1">Calcineurin-like phosphoesterase domain-containing protein</fullName>
    </recommendedName>
</protein>
<dbReference type="Pfam" id="PF00149">
    <property type="entry name" value="Metallophos"/>
    <property type="match status" value="1"/>
</dbReference>
<feature type="domain" description="Calcineurin-like phosphoesterase" evidence="1">
    <location>
        <begin position="22"/>
        <end position="144"/>
    </location>
</feature>
<organism evidence="2 3">
    <name type="scientific">Tetraparma gracilis</name>
    <dbReference type="NCBI Taxonomy" id="2962635"/>
    <lineage>
        <taxon>Eukaryota</taxon>
        <taxon>Sar</taxon>
        <taxon>Stramenopiles</taxon>
        <taxon>Ochrophyta</taxon>
        <taxon>Bolidophyceae</taxon>
        <taxon>Parmales</taxon>
        <taxon>Triparmaceae</taxon>
        <taxon>Tetraparma</taxon>
    </lineage>
</organism>
<evidence type="ECO:0000313" key="2">
    <source>
        <dbReference type="EMBL" id="GMI31983.1"/>
    </source>
</evidence>
<reference evidence="2 3" key="1">
    <citation type="journal article" date="2023" name="Commun. Biol.">
        <title>Genome analysis of Parmales, the sister group of diatoms, reveals the evolutionary specialization of diatoms from phago-mixotrophs to photoautotrophs.</title>
        <authorList>
            <person name="Ban H."/>
            <person name="Sato S."/>
            <person name="Yoshikawa S."/>
            <person name="Yamada K."/>
            <person name="Nakamura Y."/>
            <person name="Ichinomiya M."/>
            <person name="Sato N."/>
            <person name="Blanc-Mathieu R."/>
            <person name="Endo H."/>
            <person name="Kuwata A."/>
            <person name="Ogata H."/>
        </authorList>
    </citation>
    <scope>NUCLEOTIDE SEQUENCE [LARGE SCALE GENOMIC DNA]</scope>
</reference>
<evidence type="ECO:0000259" key="1">
    <source>
        <dbReference type="Pfam" id="PF00149"/>
    </source>
</evidence>